<feature type="transmembrane region" description="Helical" evidence="1">
    <location>
        <begin position="676"/>
        <end position="701"/>
    </location>
</feature>
<gene>
    <name evidence="3" type="ORF">GMRT_15001</name>
</gene>
<feature type="domain" description="CSC1/OSCA1-like 7TM region" evidence="2">
    <location>
        <begin position="471"/>
        <end position="693"/>
    </location>
</feature>
<reference evidence="3 4" key="1">
    <citation type="submission" date="2019-05" db="EMBL/GenBank/DDBJ databases">
        <title>The compact genome of Giardia muris reveals important steps in the evolution of intestinal protozoan parasites.</title>
        <authorList>
            <person name="Xu F."/>
            <person name="Jimenez-Gonzalez A."/>
            <person name="Einarsson E."/>
            <person name="Astvaldsson A."/>
            <person name="Peirasmaki D."/>
            <person name="Eckmann L."/>
            <person name="Andersson J.O."/>
            <person name="Svard S.G."/>
            <person name="Jerlstrom-Hultqvist J."/>
        </authorList>
    </citation>
    <scope>NUCLEOTIDE SEQUENCE [LARGE SCALE GENOMIC DNA]</scope>
    <source>
        <strain evidence="3 4">Roberts-Thomson</strain>
    </source>
</reference>
<proteinExistence type="predicted"/>
<feature type="transmembrane region" description="Helical" evidence="1">
    <location>
        <begin position="514"/>
        <end position="534"/>
    </location>
</feature>
<dbReference type="GO" id="GO:0005886">
    <property type="term" value="C:plasma membrane"/>
    <property type="evidence" value="ECO:0007669"/>
    <property type="project" value="TreeGrafter"/>
</dbReference>
<evidence type="ECO:0000259" key="2">
    <source>
        <dbReference type="Pfam" id="PF02714"/>
    </source>
</evidence>
<dbReference type="Pfam" id="PF02714">
    <property type="entry name" value="RSN1_7TM"/>
    <property type="match status" value="1"/>
</dbReference>
<dbReference type="PANTHER" id="PTHR13018">
    <property type="entry name" value="PROBABLE MEMBRANE PROTEIN DUF221-RELATED"/>
    <property type="match status" value="1"/>
</dbReference>
<dbReference type="OrthoDB" id="10251105at2759"/>
<feature type="transmembrane region" description="Helical" evidence="1">
    <location>
        <begin position="478"/>
        <end position="502"/>
    </location>
</feature>
<dbReference type="VEuPathDB" id="GiardiaDB:GMRT_15001"/>
<evidence type="ECO:0000256" key="1">
    <source>
        <dbReference type="SAM" id="Phobius"/>
    </source>
</evidence>
<comment type="caution">
    <text evidence="3">The sequence shown here is derived from an EMBL/GenBank/DDBJ whole genome shotgun (WGS) entry which is preliminary data.</text>
</comment>
<feature type="transmembrane region" description="Helical" evidence="1">
    <location>
        <begin position="399"/>
        <end position="418"/>
    </location>
</feature>
<evidence type="ECO:0000313" key="4">
    <source>
        <dbReference type="Proteomes" id="UP000315496"/>
    </source>
</evidence>
<dbReference type="GO" id="GO:0005227">
    <property type="term" value="F:calcium-activated cation channel activity"/>
    <property type="evidence" value="ECO:0007669"/>
    <property type="project" value="InterPro"/>
</dbReference>
<dbReference type="AlphaFoldDB" id="A0A4Z1SV18"/>
<name>A0A4Z1SV18_GIAMU</name>
<keyword evidence="1" id="KW-0472">Membrane</keyword>
<dbReference type="InterPro" id="IPR045122">
    <property type="entry name" value="Csc1-like"/>
</dbReference>
<dbReference type="EMBL" id="VDLU01000003">
    <property type="protein sequence ID" value="TNJ27438.1"/>
    <property type="molecule type" value="Genomic_DNA"/>
</dbReference>
<protein>
    <submittedName>
        <fullName evidence="3">Transmembrane domain-containing protein</fullName>
    </submittedName>
</protein>
<feature type="transmembrane region" description="Helical" evidence="1">
    <location>
        <begin position="620"/>
        <end position="640"/>
    </location>
</feature>
<evidence type="ECO:0000313" key="3">
    <source>
        <dbReference type="EMBL" id="TNJ27438.1"/>
    </source>
</evidence>
<feature type="transmembrane region" description="Helical" evidence="1">
    <location>
        <begin position="12"/>
        <end position="35"/>
    </location>
</feature>
<keyword evidence="1" id="KW-1133">Transmembrane helix</keyword>
<keyword evidence="4" id="KW-1185">Reference proteome</keyword>
<dbReference type="PANTHER" id="PTHR13018:SF5">
    <property type="entry name" value="RE44586P"/>
    <property type="match status" value="1"/>
</dbReference>
<feature type="transmembrane region" description="Helical" evidence="1">
    <location>
        <begin position="580"/>
        <end position="600"/>
    </location>
</feature>
<accession>A0A4Z1SV18</accession>
<feature type="transmembrane region" description="Helical" evidence="1">
    <location>
        <begin position="130"/>
        <end position="149"/>
    </location>
</feature>
<dbReference type="Proteomes" id="UP000315496">
    <property type="component" value="Chromosome 3"/>
</dbReference>
<dbReference type="InterPro" id="IPR003864">
    <property type="entry name" value="CSC1/OSCA1-like_7TM"/>
</dbReference>
<feature type="transmembrane region" description="Helical" evidence="1">
    <location>
        <begin position="707"/>
        <end position="726"/>
    </location>
</feature>
<sequence>MLTGVYGNSFGSSLLATGAVATLGLIVFTGVRGLLPTFFQPYRHRQKTLGRFPWFIDVFLRPLDEFGRKGDLVLLYVLHQTVLLTCLLTLSGLNLLVLIPVYSRGTSQSERVDGWVSITISHIEPNSMAYLFPTTVTCLYSYIVLFYYTRFNAFYTHVKHSYGGTRHLLLLNLPKDLCDRNALRVACGDIYGDNVETIIPLSGTAINAVREGYLHDCTRKKYKERLLACQRLVCRIQYHQMRKERIQGVGRLAAFQRMFYSAFLVRETVKLRHTKSQVIALLHKTDQIRQRIELAITGTRVASDQFQREVEAITYPDFSDYQCLRATMPLIGSETILEQDTVPIRTPFSSALITLRTTRAAQMASQLIFSSNRAKPRVIPIDPNQLLWRNICLSDTRRSCLAVIFCLTVLAYATFYFLPSTFLNNYIVRHASQWFQRLYTPCMWIGCKETPSLSEETRASMGKATCYLCYKITSYVVVFLPTLVSIVFNSLLPVITSGLVLIARPLSIVTRRVIEYYTLFWMLVLIQGLIQLVTPSILSETGLLDISLLLDYSLQEILKQIGQNMPSQVFPFLTYAVTKYYMLSTLSLFRPLDILLACVLRLQRKEVRTPMPVRFKYAKLTAYSSHMICIGLLFGIIAPISMPVVTFAYLCIAAVDRYNILYVYPPLEEYSLSPSIDVVPSVFTTLFIGYSFMLVATGAYYLLLSGWVRVVCTGLNFILLIISITIKLHHDRKFSKHSMDVGLWKTMTLERNSILTVDESVWRNCRCVYEGVEHPKRSPGAWGHSLFIKYSAVSIPKGV</sequence>
<feature type="transmembrane region" description="Helical" evidence="1">
    <location>
        <begin position="73"/>
        <end position="99"/>
    </location>
</feature>
<organism evidence="3 4">
    <name type="scientific">Giardia muris</name>
    <dbReference type="NCBI Taxonomy" id="5742"/>
    <lineage>
        <taxon>Eukaryota</taxon>
        <taxon>Metamonada</taxon>
        <taxon>Diplomonadida</taxon>
        <taxon>Hexamitidae</taxon>
        <taxon>Giardiinae</taxon>
        <taxon>Giardia</taxon>
    </lineage>
</organism>
<keyword evidence="1 3" id="KW-0812">Transmembrane</keyword>